<evidence type="ECO:0000256" key="8">
    <source>
        <dbReference type="ARBA" id="ARBA00023136"/>
    </source>
</evidence>
<dbReference type="Proteomes" id="UP000694415">
    <property type="component" value="Unplaced"/>
</dbReference>
<feature type="transmembrane region" description="Helical" evidence="11">
    <location>
        <begin position="175"/>
        <end position="198"/>
    </location>
</feature>
<comment type="function">
    <text evidence="9">One gap junction consists of a cluster of closely packed pairs of transmembrane channels, the connexons, through which materials of low MW diffuse from one cell to a neighboring cell.</text>
</comment>
<evidence type="ECO:0000256" key="4">
    <source>
        <dbReference type="ARBA" id="ARBA00022692"/>
    </source>
</evidence>
<keyword evidence="8 11" id="KW-0472">Membrane</keyword>
<evidence type="ECO:0000256" key="11">
    <source>
        <dbReference type="SAM" id="Phobius"/>
    </source>
</evidence>
<dbReference type="InterPro" id="IPR019570">
    <property type="entry name" value="Connexin_CCC"/>
</dbReference>
<evidence type="ECO:0000256" key="9">
    <source>
        <dbReference type="RuleBase" id="RU000630"/>
    </source>
</evidence>
<keyword evidence="3" id="KW-1003">Cell membrane</keyword>
<reference evidence="14" key="2">
    <citation type="submission" date="2025-09" db="UniProtKB">
        <authorList>
            <consortium name="Ensembl"/>
        </authorList>
    </citation>
    <scope>IDENTIFICATION</scope>
</reference>
<feature type="domain" description="Connexin N-terminal" evidence="12">
    <location>
        <begin position="43"/>
        <end position="76"/>
    </location>
</feature>
<feature type="transmembrane region" description="Helical" evidence="11">
    <location>
        <begin position="119"/>
        <end position="142"/>
    </location>
</feature>
<evidence type="ECO:0000256" key="1">
    <source>
        <dbReference type="ARBA" id="ARBA00004610"/>
    </source>
</evidence>
<dbReference type="Ensembl" id="ENSMSIT00000034006.1">
    <property type="protein sequence ID" value="ENSMSIP00000026971.1"/>
    <property type="gene ID" value="ENSMSIG00000022768.1"/>
</dbReference>
<comment type="subcellular location">
    <subcellularLocation>
        <location evidence="1">Cell junction</location>
        <location evidence="1">Gap junction</location>
    </subcellularLocation>
    <subcellularLocation>
        <location evidence="2 9">Cell membrane</location>
        <topology evidence="2 9">Multi-pass membrane protein</topology>
    </subcellularLocation>
</comment>
<feature type="domain" description="Connexin cysteine-rich" evidence="13">
    <location>
        <begin position="131"/>
        <end position="197"/>
    </location>
</feature>
<dbReference type="PANTHER" id="PTHR11984:SF3">
    <property type="entry name" value="GAP JUNCTION DELTA-4 PROTEIN"/>
    <property type="match status" value="1"/>
</dbReference>
<organism evidence="14 15">
    <name type="scientific">Mus spicilegus</name>
    <name type="common">Mound-building mouse</name>
    <dbReference type="NCBI Taxonomy" id="10103"/>
    <lineage>
        <taxon>Eukaryota</taxon>
        <taxon>Metazoa</taxon>
        <taxon>Chordata</taxon>
        <taxon>Craniata</taxon>
        <taxon>Vertebrata</taxon>
        <taxon>Euteleostomi</taxon>
        <taxon>Mammalia</taxon>
        <taxon>Eutheria</taxon>
        <taxon>Euarchontoglires</taxon>
        <taxon>Glires</taxon>
        <taxon>Rodentia</taxon>
        <taxon>Myomorpha</taxon>
        <taxon>Muroidea</taxon>
        <taxon>Muridae</taxon>
        <taxon>Murinae</taxon>
        <taxon>Mus</taxon>
        <taxon>Mus</taxon>
    </lineage>
</organism>
<sequence length="364" mass="39996">MEKLNLLGFLIITLNCNVTIMGMIWLIVEVLLRMLVVVLAGSPIYEDEQERFICNTLQPGCANVCYDLFSPVSPLRFWLVQSLALLLPSVVFGTYTLHRGAKLAAVGGACRPQVPDLSTAYLVHLLLRMLLEAGLAFLHYFLFGFSVPARVSCSHVPCSGAVDCYVSRPTEKSLLILFFWAVSALSFLLSLADLLWILPRRKTLRTTQWVNGEARPVCEVPAPPPCLLQNPQGYLSQGQVDQEDRQEEQVVPEFPCMWTAGQSDNSNVGQACVSGLLEHSDQDASEATSSAGDRLTVAHTAHELRFHRETSLDLGGKNTQADELSLATQSHLARHSSASKPQAPGRLTTSGSAPHLRTKKSEWV</sequence>
<evidence type="ECO:0000313" key="15">
    <source>
        <dbReference type="Proteomes" id="UP000694415"/>
    </source>
</evidence>
<dbReference type="PROSITE" id="PS00407">
    <property type="entry name" value="CONNEXINS_1"/>
    <property type="match status" value="1"/>
</dbReference>
<evidence type="ECO:0000313" key="14">
    <source>
        <dbReference type="Ensembl" id="ENSMSIP00000026971.1"/>
    </source>
</evidence>
<dbReference type="GO" id="GO:0005243">
    <property type="term" value="F:gap junction channel activity"/>
    <property type="evidence" value="ECO:0007669"/>
    <property type="project" value="TreeGrafter"/>
</dbReference>
<evidence type="ECO:0000256" key="3">
    <source>
        <dbReference type="ARBA" id="ARBA00022475"/>
    </source>
</evidence>
<keyword evidence="4 9" id="KW-0812">Transmembrane</keyword>
<feature type="transmembrane region" description="Helical" evidence="11">
    <location>
        <begin position="7"/>
        <end position="28"/>
    </location>
</feature>
<dbReference type="InterPro" id="IPR013092">
    <property type="entry name" value="Connexin_N"/>
</dbReference>
<feature type="compositionally biased region" description="Polar residues" evidence="10">
    <location>
        <begin position="328"/>
        <end position="340"/>
    </location>
</feature>
<dbReference type="SMART" id="SM01089">
    <property type="entry name" value="Connexin_CCC"/>
    <property type="match status" value="1"/>
</dbReference>
<comment type="subunit">
    <text evidence="9">A connexon is composed of a hexamer of connexins.</text>
</comment>
<evidence type="ECO:0000256" key="10">
    <source>
        <dbReference type="SAM" id="MobiDB-lite"/>
    </source>
</evidence>
<dbReference type="Pfam" id="PF00029">
    <property type="entry name" value="Connexin"/>
    <property type="match status" value="2"/>
</dbReference>
<comment type="similarity">
    <text evidence="9">Belongs to the connexin family.</text>
</comment>
<dbReference type="SMART" id="SM00037">
    <property type="entry name" value="CNX"/>
    <property type="match status" value="1"/>
</dbReference>
<dbReference type="InterPro" id="IPR000500">
    <property type="entry name" value="Connexin"/>
</dbReference>
<proteinExistence type="inferred from homology"/>
<evidence type="ECO:0000256" key="2">
    <source>
        <dbReference type="ARBA" id="ARBA00004651"/>
    </source>
</evidence>
<dbReference type="PROSITE" id="PS00408">
    <property type="entry name" value="CONNEXINS_2"/>
    <property type="match status" value="1"/>
</dbReference>
<dbReference type="GeneTree" id="ENSGT01150000286949"/>
<keyword evidence="5 9" id="KW-0303">Gap junction</keyword>
<feature type="region of interest" description="Disordered" evidence="10">
    <location>
        <begin position="328"/>
        <end position="364"/>
    </location>
</feature>
<evidence type="ECO:0000256" key="5">
    <source>
        <dbReference type="ARBA" id="ARBA00022868"/>
    </source>
</evidence>
<keyword evidence="7 11" id="KW-1133">Transmembrane helix</keyword>
<keyword evidence="15" id="KW-1185">Reference proteome</keyword>
<dbReference type="Gene3D" id="1.20.1440.80">
    <property type="entry name" value="Gap junction channel protein cysteine-rich domain"/>
    <property type="match status" value="1"/>
</dbReference>
<dbReference type="GO" id="GO:0014717">
    <property type="term" value="P:regulation of satellite cell activation involved in skeletal muscle regeneration"/>
    <property type="evidence" value="ECO:0007669"/>
    <property type="project" value="Ensembl"/>
</dbReference>
<evidence type="ECO:0000259" key="13">
    <source>
        <dbReference type="SMART" id="SM01089"/>
    </source>
</evidence>
<dbReference type="InterPro" id="IPR038359">
    <property type="entry name" value="Connexin_N_sf"/>
</dbReference>
<protein>
    <recommendedName>
        <fullName evidence="9">Gap junction protein</fullName>
    </recommendedName>
</protein>
<evidence type="ECO:0000256" key="7">
    <source>
        <dbReference type="ARBA" id="ARBA00022989"/>
    </source>
</evidence>
<name>A0A8C6HV33_MUSSI</name>
<feature type="transmembrane region" description="Helical" evidence="11">
    <location>
        <begin position="77"/>
        <end position="98"/>
    </location>
</feature>
<dbReference type="GO" id="GO:0005922">
    <property type="term" value="C:connexin complex"/>
    <property type="evidence" value="ECO:0007669"/>
    <property type="project" value="InterPro"/>
</dbReference>
<accession>A0A8C6HV33</accession>
<dbReference type="GO" id="GO:0007267">
    <property type="term" value="P:cell-cell signaling"/>
    <property type="evidence" value="ECO:0007669"/>
    <property type="project" value="TreeGrafter"/>
</dbReference>
<evidence type="ECO:0000256" key="6">
    <source>
        <dbReference type="ARBA" id="ARBA00022949"/>
    </source>
</evidence>
<dbReference type="AlphaFoldDB" id="A0A8C6HV33"/>
<keyword evidence="6" id="KW-0965">Cell junction</keyword>
<dbReference type="InterPro" id="IPR017990">
    <property type="entry name" value="Connexin_CS"/>
</dbReference>
<dbReference type="PRINTS" id="PR00206">
    <property type="entry name" value="CONNEXIN"/>
</dbReference>
<evidence type="ECO:0000259" key="12">
    <source>
        <dbReference type="SMART" id="SM00037"/>
    </source>
</evidence>
<dbReference type="FunFam" id="1.20.1440.80:FF:000007">
    <property type="entry name" value="Gap junction delta-4 protein"/>
    <property type="match status" value="1"/>
</dbReference>
<reference evidence="14" key="1">
    <citation type="submission" date="2025-08" db="UniProtKB">
        <authorList>
            <consortium name="Ensembl"/>
        </authorList>
    </citation>
    <scope>IDENTIFICATION</scope>
</reference>
<dbReference type="PANTHER" id="PTHR11984">
    <property type="entry name" value="CONNEXIN"/>
    <property type="match status" value="1"/>
</dbReference>